<reference evidence="1" key="1">
    <citation type="journal article" date="2020" name="Nature">
        <title>Giant virus diversity and host interactions through global metagenomics.</title>
        <authorList>
            <person name="Schulz F."/>
            <person name="Roux S."/>
            <person name="Paez-Espino D."/>
            <person name="Jungbluth S."/>
            <person name="Walsh D.A."/>
            <person name="Denef V.J."/>
            <person name="McMahon K.D."/>
            <person name="Konstantinidis K.T."/>
            <person name="Eloe-Fadrosh E.A."/>
            <person name="Kyrpides N.C."/>
            <person name="Woyke T."/>
        </authorList>
    </citation>
    <scope>NUCLEOTIDE SEQUENCE</scope>
    <source>
        <strain evidence="1">GVMAG-M-3300021962-46</strain>
    </source>
</reference>
<dbReference type="EMBL" id="MN739479">
    <property type="protein sequence ID" value="QHT07145.1"/>
    <property type="molecule type" value="Genomic_DNA"/>
</dbReference>
<accession>A0A6C0CUH0</accession>
<dbReference type="AlphaFoldDB" id="A0A6C0CUH0"/>
<name>A0A6C0CUH0_9ZZZZ</name>
<evidence type="ECO:0000313" key="1">
    <source>
        <dbReference type="EMBL" id="QHT07145.1"/>
    </source>
</evidence>
<protein>
    <submittedName>
        <fullName evidence="1">Uncharacterized protein</fullName>
    </submittedName>
</protein>
<proteinExistence type="predicted"/>
<sequence>MAPKQTLKINLQHICQINTLLQDLNLPHEKHSLFTKEETLFLRLYDIQRFGYSTNKQIHKLWIQKESIRNLTETDISYGIK</sequence>
<organism evidence="1">
    <name type="scientific">viral metagenome</name>
    <dbReference type="NCBI Taxonomy" id="1070528"/>
    <lineage>
        <taxon>unclassified sequences</taxon>
        <taxon>metagenomes</taxon>
        <taxon>organismal metagenomes</taxon>
    </lineage>
</organism>